<dbReference type="OrthoDB" id="9804019at2"/>
<dbReference type="InterPro" id="IPR025943">
    <property type="entry name" value="Sigma_54_int_dom_ATP-bd_2"/>
</dbReference>
<dbReference type="Gene3D" id="3.30.450.40">
    <property type="match status" value="1"/>
</dbReference>
<evidence type="ECO:0000256" key="2">
    <source>
        <dbReference type="ARBA" id="ARBA00022840"/>
    </source>
</evidence>
<dbReference type="SMART" id="SM00382">
    <property type="entry name" value="AAA"/>
    <property type="match status" value="1"/>
</dbReference>
<keyword evidence="5" id="KW-0804">Transcription</keyword>
<keyword evidence="4" id="KW-0238">DNA-binding</keyword>
<dbReference type="Gene3D" id="1.10.8.60">
    <property type="match status" value="1"/>
</dbReference>
<dbReference type="GO" id="GO:0006355">
    <property type="term" value="P:regulation of DNA-templated transcription"/>
    <property type="evidence" value="ECO:0007669"/>
    <property type="project" value="InterPro"/>
</dbReference>
<dbReference type="InterPro" id="IPR003593">
    <property type="entry name" value="AAA+_ATPase"/>
</dbReference>
<dbReference type="GO" id="GO:0005524">
    <property type="term" value="F:ATP binding"/>
    <property type="evidence" value="ECO:0007669"/>
    <property type="project" value="UniProtKB-KW"/>
</dbReference>
<dbReference type="PROSITE" id="PS00675">
    <property type="entry name" value="SIGMA54_INTERACT_1"/>
    <property type="match status" value="1"/>
</dbReference>
<evidence type="ECO:0000256" key="1">
    <source>
        <dbReference type="ARBA" id="ARBA00022741"/>
    </source>
</evidence>
<dbReference type="Pfam" id="PF01590">
    <property type="entry name" value="GAF"/>
    <property type="match status" value="1"/>
</dbReference>
<organism evidence="8 9">
    <name type="scientific">Photobacterium frigidiphilum</name>
    <dbReference type="NCBI Taxonomy" id="264736"/>
    <lineage>
        <taxon>Bacteria</taxon>
        <taxon>Pseudomonadati</taxon>
        <taxon>Pseudomonadota</taxon>
        <taxon>Gammaproteobacteria</taxon>
        <taxon>Vibrionales</taxon>
        <taxon>Vibrionaceae</taxon>
        <taxon>Photobacterium</taxon>
    </lineage>
</organism>
<dbReference type="InterPro" id="IPR002197">
    <property type="entry name" value="HTH_Fis"/>
</dbReference>
<protein>
    <submittedName>
        <fullName evidence="8">Sigma-54-dependent Fis family transcriptional regulator</fullName>
    </submittedName>
</protein>
<dbReference type="Proteomes" id="UP000240987">
    <property type="component" value="Unassembled WGS sequence"/>
</dbReference>
<dbReference type="Pfam" id="PF02954">
    <property type="entry name" value="HTH_8"/>
    <property type="match status" value="1"/>
</dbReference>
<keyword evidence="2" id="KW-0067">ATP-binding</keyword>
<gene>
    <name evidence="8" type="ORF">C9J12_04355</name>
</gene>
<evidence type="ECO:0000313" key="8">
    <source>
        <dbReference type="EMBL" id="PSU50560.1"/>
    </source>
</evidence>
<keyword evidence="3" id="KW-0805">Transcription regulation</keyword>
<proteinExistence type="predicted"/>
<evidence type="ECO:0000256" key="4">
    <source>
        <dbReference type="ARBA" id="ARBA00023125"/>
    </source>
</evidence>
<dbReference type="SUPFAM" id="SSF46689">
    <property type="entry name" value="Homeodomain-like"/>
    <property type="match status" value="1"/>
</dbReference>
<dbReference type="CDD" id="cd00009">
    <property type="entry name" value="AAA"/>
    <property type="match status" value="1"/>
</dbReference>
<dbReference type="InterPro" id="IPR003018">
    <property type="entry name" value="GAF"/>
</dbReference>
<dbReference type="Pfam" id="PF00158">
    <property type="entry name" value="Sigma54_activat"/>
    <property type="match status" value="1"/>
</dbReference>
<feature type="domain" description="Sigma-54 factor interaction" evidence="7">
    <location>
        <begin position="297"/>
        <end position="522"/>
    </location>
</feature>
<dbReference type="InterPro" id="IPR002078">
    <property type="entry name" value="Sigma_54_int"/>
</dbReference>
<evidence type="ECO:0000256" key="3">
    <source>
        <dbReference type="ARBA" id="ARBA00023015"/>
    </source>
</evidence>
<accession>A0A2T3JNE9</accession>
<keyword evidence="9" id="KW-1185">Reference proteome</keyword>
<sequence>MDSLPHTQQEDWLSQSWHRSQQAGLDEQHQPEHVRLDKTQLEQRQHIANVLIKTVEQLAVPLFNQMFAGTNSRLLLTDTEGVIIGSWGQSRFEHQLTGIALESGVCWQESLKGTNAIGTALAEKRFVAVIGDQHFIRKHRFISCSASPICTPDGELQGVLDITSEQQIHSQQTQLLIQNMVQAIENSLLCQVPEGKYRVDLAFDQHLLNSGWQGIVIANQSGHIVAHNAVAARLLSESLLESTILGCNIDHIIEAAQSSFTSAQAANNKSNDLVFRCQSIQPVKNPRSVIYSPSCPLHMGDDVIEQAWQQACKLINKDVTLLILGETGVGKGEFIKQLHQYSSRNQHPLVAVNCGALPQDLIESELFGYAPGAFTGASKEGYQGKVRQAHKGILFLDEIADMPLSAQCRLLHVLQEKEVVPVGSNEAYQVDIQIVAATHKNLAQLVELGEFRQDLYYRLNGLIVTLPPLRERQDKAELIINIHAKHAENNQSICSHLIRLLTEYSWPGNIRELDNMLRVASLLSDDADQLTIAHFPNNIVTQLVSNMHQSLSKTAVTKDLKSTVDDVLLETYHANQGNISKTSRMLSISRNTLYRKLKKLGIM</sequence>
<dbReference type="GO" id="GO:0043565">
    <property type="term" value="F:sequence-specific DNA binding"/>
    <property type="evidence" value="ECO:0007669"/>
    <property type="project" value="InterPro"/>
</dbReference>
<dbReference type="RefSeq" id="WP_107241592.1">
    <property type="nucleotide sequence ID" value="NZ_PYMJ01000003.1"/>
</dbReference>
<reference evidence="8 9" key="1">
    <citation type="submission" date="2018-01" db="EMBL/GenBank/DDBJ databases">
        <title>Whole genome sequencing of Histamine producing bacteria.</title>
        <authorList>
            <person name="Butler K."/>
        </authorList>
    </citation>
    <scope>NUCLEOTIDE SEQUENCE [LARGE SCALE GENOMIC DNA]</scope>
    <source>
        <strain evidence="8 9">JCM 12947</strain>
    </source>
</reference>
<feature type="region of interest" description="Disordered" evidence="6">
    <location>
        <begin position="1"/>
        <end position="29"/>
    </location>
</feature>
<feature type="compositionally biased region" description="Polar residues" evidence="6">
    <location>
        <begin position="1"/>
        <end position="23"/>
    </location>
</feature>
<dbReference type="InterPro" id="IPR025662">
    <property type="entry name" value="Sigma_54_int_dom_ATP-bd_1"/>
</dbReference>
<dbReference type="PROSITE" id="PS00676">
    <property type="entry name" value="SIGMA54_INTERACT_2"/>
    <property type="match status" value="1"/>
</dbReference>
<comment type="caution">
    <text evidence="8">The sequence shown here is derived from an EMBL/GenBank/DDBJ whole genome shotgun (WGS) entry which is preliminary data.</text>
</comment>
<dbReference type="InterPro" id="IPR009057">
    <property type="entry name" value="Homeodomain-like_sf"/>
</dbReference>
<evidence type="ECO:0000259" key="7">
    <source>
        <dbReference type="PROSITE" id="PS50045"/>
    </source>
</evidence>
<dbReference type="Gene3D" id="3.40.50.300">
    <property type="entry name" value="P-loop containing nucleotide triphosphate hydrolases"/>
    <property type="match status" value="1"/>
</dbReference>
<dbReference type="PRINTS" id="PR01590">
    <property type="entry name" value="HTHFIS"/>
</dbReference>
<dbReference type="PANTHER" id="PTHR32071:SF77">
    <property type="entry name" value="TRANSCRIPTIONAL REGULATORY PROTEIN"/>
    <property type="match status" value="1"/>
</dbReference>
<dbReference type="InterPro" id="IPR025944">
    <property type="entry name" value="Sigma_54_int_dom_CS"/>
</dbReference>
<name>A0A2T3JNE9_9GAMM</name>
<dbReference type="SUPFAM" id="SSF52540">
    <property type="entry name" value="P-loop containing nucleoside triphosphate hydrolases"/>
    <property type="match status" value="1"/>
</dbReference>
<dbReference type="FunFam" id="3.40.50.300:FF:000006">
    <property type="entry name" value="DNA-binding transcriptional regulator NtrC"/>
    <property type="match status" value="1"/>
</dbReference>
<dbReference type="PANTHER" id="PTHR32071">
    <property type="entry name" value="TRANSCRIPTIONAL REGULATORY PROTEIN"/>
    <property type="match status" value="1"/>
</dbReference>
<dbReference type="PROSITE" id="PS00688">
    <property type="entry name" value="SIGMA54_INTERACT_3"/>
    <property type="match status" value="1"/>
</dbReference>
<dbReference type="InterPro" id="IPR027417">
    <property type="entry name" value="P-loop_NTPase"/>
</dbReference>
<evidence type="ECO:0000256" key="6">
    <source>
        <dbReference type="SAM" id="MobiDB-lite"/>
    </source>
</evidence>
<dbReference type="EMBL" id="PYMJ01000003">
    <property type="protein sequence ID" value="PSU50560.1"/>
    <property type="molecule type" value="Genomic_DNA"/>
</dbReference>
<evidence type="ECO:0000313" key="9">
    <source>
        <dbReference type="Proteomes" id="UP000240987"/>
    </source>
</evidence>
<dbReference type="PROSITE" id="PS50045">
    <property type="entry name" value="SIGMA54_INTERACT_4"/>
    <property type="match status" value="1"/>
</dbReference>
<dbReference type="Pfam" id="PF25601">
    <property type="entry name" value="AAA_lid_14"/>
    <property type="match status" value="1"/>
</dbReference>
<dbReference type="InterPro" id="IPR029016">
    <property type="entry name" value="GAF-like_dom_sf"/>
</dbReference>
<dbReference type="InterPro" id="IPR058031">
    <property type="entry name" value="AAA_lid_NorR"/>
</dbReference>
<dbReference type="AlphaFoldDB" id="A0A2T3JNE9"/>
<keyword evidence="1" id="KW-0547">Nucleotide-binding</keyword>
<dbReference type="Gene3D" id="1.10.10.60">
    <property type="entry name" value="Homeodomain-like"/>
    <property type="match status" value="1"/>
</dbReference>
<evidence type="ECO:0000256" key="5">
    <source>
        <dbReference type="ARBA" id="ARBA00023163"/>
    </source>
</evidence>